<organism evidence="1 2">
    <name type="scientific">Evansella tamaricis</name>
    <dbReference type="NCBI Taxonomy" id="2069301"/>
    <lineage>
        <taxon>Bacteria</taxon>
        <taxon>Bacillati</taxon>
        <taxon>Bacillota</taxon>
        <taxon>Bacilli</taxon>
        <taxon>Bacillales</taxon>
        <taxon>Bacillaceae</taxon>
        <taxon>Evansella</taxon>
    </lineage>
</organism>
<name>A0ABS6JL98_9BACI</name>
<evidence type="ECO:0000313" key="2">
    <source>
        <dbReference type="Proteomes" id="UP000784880"/>
    </source>
</evidence>
<gene>
    <name evidence="1" type="ORF">KS419_22080</name>
</gene>
<accession>A0ABS6JL98</accession>
<dbReference type="EMBL" id="JAHQCS010000178">
    <property type="protein sequence ID" value="MBU9714433.1"/>
    <property type="molecule type" value="Genomic_DNA"/>
</dbReference>
<reference evidence="1 2" key="1">
    <citation type="submission" date="2021-06" db="EMBL/GenBank/DDBJ databases">
        <title>Bacillus sp. RD4P76, an endophyte from a halophyte.</title>
        <authorList>
            <person name="Sun J.-Q."/>
        </authorList>
    </citation>
    <scope>NUCLEOTIDE SEQUENCE [LARGE SCALE GENOMIC DNA]</scope>
    <source>
        <strain evidence="1 2">CGMCC 1.15917</strain>
    </source>
</reference>
<sequence>MFFSLDELQNNFNGNDLRSFNAARAFPCLLKIKEKKTIAHLYPKNLVNNDVSSFIVFTDDMIYEIKEVNKSVSVDTYLIGDLINFKINEVGNGETIAHLNFSDERGINLISDRDSNSYYQFDYSEKIKEIFHWLLTNS</sequence>
<protein>
    <submittedName>
        <fullName evidence="1">Uncharacterized protein</fullName>
    </submittedName>
</protein>
<proteinExistence type="predicted"/>
<evidence type="ECO:0000313" key="1">
    <source>
        <dbReference type="EMBL" id="MBU9714433.1"/>
    </source>
</evidence>
<comment type="caution">
    <text evidence="1">The sequence shown here is derived from an EMBL/GenBank/DDBJ whole genome shotgun (WGS) entry which is preliminary data.</text>
</comment>
<dbReference type="RefSeq" id="WP_217069004.1">
    <property type="nucleotide sequence ID" value="NZ_JAHQCS010000178.1"/>
</dbReference>
<keyword evidence="2" id="KW-1185">Reference proteome</keyword>
<dbReference type="Proteomes" id="UP000784880">
    <property type="component" value="Unassembled WGS sequence"/>
</dbReference>